<dbReference type="InterPro" id="IPR007698">
    <property type="entry name" value="AlaDH/PNT_NAD(H)-bd"/>
</dbReference>
<evidence type="ECO:0000313" key="10">
    <source>
        <dbReference type="EMBL" id="GAA1783858.1"/>
    </source>
</evidence>
<evidence type="ECO:0000259" key="9">
    <source>
        <dbReference type="SMART" id="SM01003"/>
    </source>
</evidence>
<dbReference type="Pfam" id="PF01262">
    <property type="entry name" value="AlaDh_PNT_C"/>
    <property type="match status" value="1"/>
</dbReference>
<proteinExistence type="predicted"/>
<dbReference type="EC" id="7.1.1.1" evidence="2"/>
<comment type="catalytic activity">
    <reaction evidence="7">
        <text>NAD(+) + NADPH + H(+)(in) = NADH + NADP(+) + H(+)(out)</text>
        <dbReference type="Rhea" id="RHEA:47992"/>
        <dbReference type="ChEBI" id="CHEBI:15378"/>
        <dbReference type="ChEBI" id="CHEBI:57540"/>
        <dbReference type="ChEBI" id="CHEBI:57783"/>
        <dbReference type="ChEBI" id="CHEBI:57945"/>
        <dbReference type="ChEBI" id="CHEBI:58349"/>
        <dbReference type="EC" id="7.1.1.1"/>
    </reaction>
</comment>
<feature type="domain" description="Alanine dehydrogenase/pyridine nucleotide transhydrogenase N-terminal" evidence="9">
    <location>
        <begin position="7"/>
        <end position="141"/>
    </location>
</feature>
<keyword evidence="6" id="KW-0520">NAD</keyword>
<dbReference type="EMBL" id="BAAALT010000003">
    <property type="protein sequence ID" value="GAA1783858.1"/>
    <property type="molecule type" value="Genomic_DNA"/>
</dbReference>
<evidence type="ECO:0000256" key="4">
    <source>
        <dbReference type="ARBA" id="ARBA00022857"/>
    </source>
</evidence>
<keyword evidence="5" id="KW-1278">Translocase</keyword>
<evidence type="ECO:0000259" key="8">
    <source>
        <dbReference type="SMART" id="SM01002"/>
    </source>
</evidence>
<evidence type="ECO:0000256" key="7">
    <source>
        <dbReference type="ARBA" id="ARBA00048202"/>
    </source>
</evidence>
<evidence type="ECO:0000256" key="5">
    <source>
        <dbReference type="ARBA" id="ARBA00022967"/>
    </source>
</evidence>
<accession>A0ABP4XKT9</accession>
<gene>
    <name evidence="10" type="ORF">GCM10009682_02540</name>
</gene>
<evidence type="ECO:0000313" key="11">
    <source>
        <dbReference type="Proteomes" id="UP001500218"/>
    </source>
</evidence>
<dbReference type="SUPFAM" id="SSF51735">
    <property type="entry name" value="NAD(P)-binding Rossmann-fold domains"/>
    <property type="match status" value="1"/>
</dbReference>
<sequence length="356" mass="35474">MSGVTVGVVGEEVAGERRVALVPDGARRLRAAGVAVIVQSGAGVGGWFPDDAYAAAGAVIATRADVLRAADVVVCVRAPADAAAAMRERQILVGLLQPARDAGAVESWARAGVTAISLDRLPRTLSRAQTMDALTSQASVAGYRAVLVAAAAYGGFFPLLTTAAGTVRPASVLVLGTGVAGLQAIGTARRLGAVVSAYDVRPQARAEAASLGARFVDLPGGPGGAGEGGYARALTAEETRAQQAALAEHIARADVVITTAQVPGGRPPLVVTGGNVAGSSPDATVVTDGGVTLIGAADLPSTMAPAASTAYSRNIVAVLEHLVVDGELAIDLTDEITSAMVVTHAGAARLPNGGTR</sequence>
<keyword evidence="4" id="KW-0521">NADP</keyword>
<dbReference type="InterPro" id="IPR007886">
    <property type="entry name" value="AlaDH/PNT_N"/>
</dbReference>
<evidence type="ECO:0000256" key="3">
    <source>
        <dbReference type="ARBA" id="ARBA00022741"/>
    </source>
</evidence>
<dbReference type="SUPFAM" id="SSF52283">
    <property type="entry name" value="Formate/glycerate dehydrogenase catalytic domain-like"/>
    <property type="match status" value="1"/>
</dbReference>
<dbReference type="PANTHER" id="PTHR10160:SF19">
    <property type="entry name" value="PROTON-TRANSLOCATING NAD(P)(+) TRANSHYDROGENASE"/>
    <property type="match status" value="1"/>
</dbReference>
<comment type="caution">
    <text evidence="10">The sequence shown here is derived from an EMBL/GenBank/DDBJ whole genome shotgun (WGS) entry which is preliminary data.</text>
</comment>
<name>A0ABP4XKT9_9ACTN</name>
<dbReference type="Proteomes" id="UP001500218">
    <property type="component" value="Unassembled WGS sequence"/>
</dbReference>
<evidence type="ECO:0000256" key="1">
    <source>
        <dbReference type="ARBA" id="ARBA00003943"/>
    </source>
</evidence>
<dbReference type="SMART" id="SM01003">
    <property type="entry name" value="AlaDh_PNT_N"/>
    <property type="match status" value="1"/>
</dbReference>
<keyword evidence="11" id="KW-1185">Reference proteome</keyword>
<evidence type="ECO:0000256" key="2">
    <source>
        <dbReference type="ARBA" id="ARBA00012943"/>
    </source>
</evidence>
<feature type="domain" description="Alanine dehydrogenase/pyridine nucleotide transhydrogenase NAD(H)-binding" evidence="8">
    <location>
        <begin position="150"/>
        <end position="295"/>
    </location>
</feature>
<dbReference type="RefSeq" id="WP_344125275.1">
    <property type="nucleotide sequence ID" value="NZ_BAAALT010000003.1"/>
</dbReference>
<reference evidence="11" key="1">
    <citation type="journal article" date="2019" name="Int. J. Syst. Evol. Microbiol.">
        <title>The Global Catalogue of Microorganisms (GCM) 10K type strain sequencing project: providing services to taxonomists for standard genome sequencing and annotation.</title>
        <authorList>
            <consortium name="The Broad Institute Genomics Platform"/>
            <consortium name="The Broad Institute Genome Sequencing Center for Infectious Disease"/>
            <person name="Wu L."/>
            <person name="Ma J."/>
        </authorList>
    </citation>
    <scope>NUCLEOTIDE SEQUENCE [LARGE SCALE GENOMIC DNA]</scope>
    <source>
        <strain evidence="11">JCM 13250</strain>
    </source>
</reference>
<dbReference type="InterPro" id="IPR036291">
    <property type="entry name" value="NAD(P)-bd_dom_sf"/>
</dbReference>
<dbReference type="Pfam" id="PF05222">
    <property type="entry name" value="AlaDh_PNT_N"/>
    <property type="match status" value="1"/>
</dbReference>
<organism evidence="10 11">
    <name type="scientific">Luedemannella flava</name>
    <dbReference type="NCBI Taxonomy" id="349316"/>
    <lineage>
        <taxon>Bacteria</taxon>
        <taxon>Bacillati</taxon>
        <taxon>Actinomycetota</taxon>
        <taxon>Actinomycetes</taxon>
        <taxon>Micromonosporales</taxon>
        <taxon>Micromonosporaceae</taxon>
        <taxon>Luedemannella</taxon>
    </lineage>
</organism>
<keyword evidence="3" id="KW-0547">Nucleotide-binding</keyword>
<comment type="function">
    <text evidence="1">The transhydrogenation between NADH and NADP is coupled to respiration and ATP hydrolysis and functions as a proton pump across the membrane.</text>
</comment>
<dbReference type="PANTHER" id="PTHR10160">
    <property type="entry name" value="NAD(P) TRANSHYDROGENASE"/>
    <property type="match status" value="1"/>
</dbReference>
<dbReference type="Gene3D" id="3.40.50.720">
    <property type="entry name" value="NAD(P)-binding Rossmann-like Domain"/>
    <property type="match status" value="4"/>
</dbReference>
<dbReference type="SMART" id="SM01002">
    <property type="entry name" value="AlaDh_PNT_C"/>
    <property type="match status" value="1"/>
</dbReference>
<evidence type="ECO:0000256" key="6">
    <source>
        <dbReference type="ARBA" id="ARBA00023027"/>
    </source>
</evidence>
<protein>
    <recommendedName>
        <fullName evidence="2">proton-translocating NAD(P)(+) transhydrogenase</fullName>
        <ecNumber evidence="2">7.1.1.1</ecNumber>
    </recommendedName>
</protein>